<accession>A0ABU0M9W1</accession>
<dbReference type="Gene3D" id="3.90.550.10">
    <property type="entry name" value="Spore Coat Polysaccharide Biosynthesis Protein SpsA, Chain A"/>
    <property type="match status" value="1"/>
</dbReference>
<keyword evidence="3" id="KW-1185">Reference proteome</keyword>
<dbReference type="SUPFAM" id="SSF53448">
    <property type="entry name" value="Nucleotide-diphospho-sugar transferases"/>
    <property type="match status" value="1"/>
</dbReference>
<dbReference type="EMBL" id="JAUSWJ010000001">
    <property type="protein sequence ID" value="MDQ0517761.1"/>
    <property type="molecule type" value="Genomic_DNA"/>
</dbReference>
<dbReference type="InterPro" id="IPR001173">
    <property type="entry name" value="Glyco_trans_2-like"/>
</dbReference>
<proteinExistence type="predicted"/>
<sequence length="171" mass="18547">MVGRFGDRVRLVRRDRNAGVAVARNDGLATARGDLIGFLDADDLWTVRHLEALLGRLDDGSADCARGFTRTVALADPEGAGSVAYQPILLGAGLYRRSLFERIGWFDPKLRLGEDFDFAARMIEAGAVVAQTEDVVLVYRRHANSVAAEGGAIVRGHLACVRNRLRRGTAA</sequence>
<protein>
    <submittedName>
        <fullName evidence="2">Glycosyltransferase involved in cell wall biosynthesis</fullName>
    </submittedName>
</protein>
<evidence type="ECO:0000259" key="1">
    <source>
        <dbReference type="Pfam" id="PF00535"/>
    </source>
</evidence>
<dbReference type="InterPro" id="IPR050834">
    <property type="entry name" value="Glycosyltransf_2"/>
</dbReference>
<organism evidence="2 3">
    <name type="scientific">Kaistia geumhonensis</name>
    <dbReference type="NCBI Taxonomy" id="410839"/>
    <lineage>
        <taxon>Bacteria</taxon>
        <taxon>Pseudomonadati</taxon>
        <taxon>Pseudomonadota</taxon>
        <taxon>Alphaproteobacteria</taxon>
        <taxon>Hyphomicrobiales</taxon>
        <taxon>Kaistiaceae</taxon>
        <taxon>Kaistia</taxon>
    </lineage>
</organism>
<dbReference type="PANTHER" id="PTHR43685:SF2">
    <property type="entry name" value="GLYCOSYLTRANSFERASE 2-LIKE DOMAIN-CONTAINING PROTEIN"/>
    <property type="match status" value="1"/>
</dbReference>
<feature type="domain" description="Glycosyltransferase 2-like" evidence="1">
    <location>
        <begin position="6"/>
        <end position="68"/>
    </location>
</feature>
<comment type="caution">
    <text evidence="2">The sequence shown here is derived from an EMBL/GenBank/DDBJ whole genome shotgun (WGS) entry which is preliminary data.</text>
</comment>
<reference evidence="2 3" key="1">
    <citation type="submission" date="2023-07" db="EMBL/GenBank/DDBJ databases">
        <title>Genomic Encyclopedia of Type Strains, Phase IV (KMG-IV): sequencing the most valuable type-strain genomes for metagenomic binning, comparative biology and taxonomic classification.</title>
        <authorList>
            <person name="Goeker M."/>
        </authorList>
    </citation>
    <scope>NUCLEOTIDE SEQUENCE [LARGE SCALE GENOMIC DNA]</scope>
    <source>
        <strain evidence="2 3">B1-1</strain>
    </source>
</reference>
<name>A0ABU0M9W1_9HYPH</name>
<dbReference type="InterPro" id="IPR029044">
    <property type="entry name" value="Nucleotide-diphossugar_trans"/>
</dbReference>
<gene>
    <name evidence="2" type="ORF">QO015_003374</name>
</gene>
<dbReference type="PANTHER" id="PTHR43685">
    <property type="entry name" value="GLYCOSYLTRANSFERASE"/>
    <property type="match status" value="1"/>
</dbReference>
<evidence type="ECO:0000313" key="2">
    <source>
        <dbReference type="EMBL" id="MDQ0517761.1"/>
    </source>
</evidence>
<evidence type="ECO:0000313" key="3">
    <source>
        <dbReference type="Proteomes" id="UP001223743"/>
    </source>
</evidence>
<dbReference type="Proteomes" id="UP001223743">
    <property type="component" value="Unassembled WGS sequence"/>
</dbReference>
<dbReference type="Pfam" id="PF00535">
    <property type="entry name" value="Glycos_transf_2"/>
    <property type="match status" value="1"/>
</dbReference>